<evidence type="ECO:0000256" key="2">
    <source>
        <dbReference type="SAM" id="Phobius"/>
    </source>
</evidence>
<gene>
    <name evidence="4" type="ORF">DKK76_08830</name>
</gene>
<comment type="caution">
    <text evidence="4">The sequence shown here is derived from an EMBL/GenBank/DDBJ whole genome shotgun (WGS) entry which is preliminary data.</text>
</comment>
<reference evidence="4 5" key="1">
    <citation type="submission" date="2018-05" db="EMBL/GenBank/DDBJ databases">
        <title>Reference genomes for bee gut microbiota database.</title>
        <authorList>
            <person name="Ellegaard K.M."/>
        </authorList>
    </citation>
    <scope>NUCLEOTIDE SEQUENCE [LARGE SCALE GENOMIC DNA]</scope>
    <source>
        <strain evidence="4 5">ESL0167</strain>
    </source>
</reference>
<dbReference type="AlphaFoldDB" id="A0A318MVG4"/>
<feature type="domain" description="Tape measure protein N-terminal" evidence="3">
    <location>
        <begin position="156"/>
        <end position="339"/>
    </location>
</feature>
<dbReference type="EMBL" id="QGLM01000017">
    <property type="protein sequence ID" value="PXY95083.1"/>
    <property type="molecule type" value="Genomic_DNA"/>
</dbReference>
<sequence>MSSESRVITVSDNIASSIPKKLNNIAAAAERARKNLDLMKKILKSFNDDPLRNYIKSISNLTDSVKSAASGSATFSKSLNDKNTILKQTLTTISSYINQLKNIHAYIMDVNKATIDTTNNQYRFVGQINASYSNAENFVRVLKKLVGCLGFKVFETTTASLTEYKAQLDGAADSAEKNYAVMQRLTELAKGTPSFEQTSESSLSNSNAIKELGYSTNQQLVYTEALNNALIASSIKSNLVTGDMYALQKAMILSKLSGIELTTVMENSGYIIEILAKQLDAIKDQLLETGKQGQIMANVIMQALQNNNMSQQNTQETPNKILEAFENLKSGIQGYISERDNVNGANNTIAESISWLSENSKNAASDLIMLGASYVAATLYNTLFADSIENAITGPILWLSKNLENAASALTVLGVGYMAATVYNALFVKSVEMGNSTVTKATAMVMRLNMALLANPIGLIIVAISAVIAALVLFSDEIKLTEDGAISLKDVAITVWDDIKKGISSAIEVIKKVWNILTNTIDEYLGGLGLTFSDVFNGILGVVKSACNIIIKLIMMAGANFSFVFNNFGAAWEIVWTKMKNFAKKIMEDVLNYWQLLFRGLAELISFVNPKLAKSINDTLDSLTINFDKAEISESAKNQLKEGWQKLKDQYKNIIETDQIGNFYSDIIFRAGERKKGNGTNEPSGPGSNGTGDNSTSDYEKLLNSLKPMRAALEEYNKSYEELNAIFNKGKIDANEFNEYIELLKNKYKESIDPLGYYNKELDRQWKLMKLSSEQRTIENELYQVNQKLMSKGLVLSQAQNDELKKKIAMNEEYVRILAIKDSLENNSQFRKNQDFNNFVKALDDLKSNENFGHEDVINALNSDSKSPFSGMFEGNWDLINAQISQYQQMYNQINVLTEQFNLDQSTAASLRAQVWAKQNDIILSQADTFFGQMAQMQNSNNSVMARIGKAAAITQAVVNTYQAANAAYAAMAGIPYIGPALGAAAAAAAIAAGMANVSAIRSQSTGFMAGGYTGDIGRNKIAGVVHGQEFVMNAAATRRIGVDNLEALQRGDMSSLQYPQVVNNYSQSSTQENTPQTVSPIINIALVSDFESAEQWLSTQEGIKQIMRINRDNGEELATIVNAR</sequence>
<accession>A0A318MVG4</accession>
<dbReference type="RefSeq" id="WP_110443951.1">
    <property type="nucleotide sequence ID" value="NZ_QGLM01000017.1"/>
</dbReference>
<dbReference type="InterPro" id="IPR013491">
    <property type="entry name" value="Tape_meas_N"/>
</dbReference>
<dbReference type="Proteomes" id="UP000247838">
    <property type="component" value="Unassembled WGS sequence"/>
</dbReference>
<feature type="transmembrane region" description="Helical" evidence="2">
    <location>
        <begin position="406"/>
        <end position="427"/>
    </location>
</feature>
<organism evidence="4 5">
    <name type="scientific">Frischella perrara</name>
    <dbReference type="NCBI Taxonomy" id="1267021"/>
    <lineage>
        <taxon>Bacteria</taxon>
        <taxon>Pseudomonadati</taxon>
        <taxon>Pseudomonadota</taxon>
        <taxon>Gammaproteobacteria</taxon>
        <taxon>Orbales</taxon>
        <taxon>Orbaceae</taxon>
        <taxon>Frischella</taxon>
    </lineage>
</organism>
<protein>
    <recommendedName>
        <fullName evidence="3">Tape measure protein N-terminal domain-containing protein</fullName>
    </recommendedName>
</protein>
<evidence type="ECO:0000313" key="4">
    <source>
        <dbReference type="EMBL" id="PXY95083.1"/>
    </source>
</evidence>
<dbReference type="NCBIfam" id="TIGR02675">
    <property type="entry name" value="tape_meas_nterm"/>
    <property type="match status" value="1"/>
</dbReference>
<evidence type="ECO:0000256" key="1">
    <source>
        <dbReference type="SAM" id="MobiDB-lite"/>
    </source>
</evidence>
<proteinExistence type="predicted"/>
<dbReference type="Pfam" id="PF20155">
    <property type="entry name" value="TMP_3"/>
    <property type="match status" value="1"/>
</dbReference>
<keyword evidence="2" id="KW-0472">Membrane</keyword>
<evidence type="ECO:0000259" key="3">
    <source>
        <dbReference type="Pfam" id="PF20155"/>
    </source>
</evidence>
<feature type="region of interest" description="Disordered" evidence="1">
    <location>
        <begin position="675"/>
        <end position="699"/>
    </location>
</feature>
<name>A0A318MVG4_FRIPE</name>
<feature type="transmembrane region" description="Helical" evidence="2">
    <location>
        <begin position="448"/>
        <end position="474"/>
    </location>
</feature>
<evidence type="ECO:0000313" key="5">
    <source>
        <dbReference type="Proteomes" id="UP000247838"/>
    </source>
</evidence>
<keyword evidence="2" id="KW-1133">Transmembrane helix</keyword>
<keyword evidence="2" id="KW-0812">Transmembrane</keyword>